<evidence type="ECO:0000313" key="2">
    <source>
        <dbReference type="Proteomes" id="UP000004371"/>
    </source>
</evidence>
<comment type="caution">
    <text evidence="1">The sequence shown here is derived from an EMBL/GenBank/DDBJ whole genome shotgun (WGS) entry which is preliminary data.</text>
</comment>
<gene>
    <name evidence="1" type="ORF">VIBR0546_14490</name>
</gene>
<protein>
    <submittedName>
        <fullName evidence="1">Uncharacterized protein</fullName>
    </submittedName>
</protein>
<name>E8LVB7_9VIBR</name>
<proteinExistence type="predicted"/>
<evidence type="ECO:0000313" key="1">
    <source>
        <dbReference type="EMBL" id="EGA65502.1"/>
    </source>
</evidence>
<organism evidence="1 2">
    <name type="scientific">Vibrio brasiliensis LMG 20546</name>
    <dbReference type="NCBI Taxonomy" id="945543"/>
    <lineage>
        <taxon>Bacteria</taxon>
        <taxon>Pseudomonadati</taxon>
        <taxon>Pseudomonadota</taxon>
        <taxon>Gammaproteobacteria</taxon>
        <taxon>Vibrionales</taxon>
        <taxon>Vibrionaceae</taxon>
        <taxon>Vibrio</taxon>
        <taxon>Vibrio oreintalis group</taxon>
    </lineage>
</organism>
<reference evidence="1 2" key="1">
    <citation type="journal article" date="2012" name="Int. J. Syst. Evol. Microbiol.">
        <title>Vibrio caribbeanicus sp. nov., isolated from the marine sponge Scleritoderma cyanea.</title>
        <authorList>
            <person name="Hoffmann M."/>
            <person name="Monday S.R."/>
            <person name="Allard M.W."/>
            <person name="Strain E.A."/>
            <person name="Whittaker P."/>
            <person name="Naum M."/>
            <person name="McCarthy P.J."/>
            <person name="Lopez J.V."/>
            <person name="Fischer M."/>
            <person name="Brown E.W."/>
        </authorList>
    </citation>
    <scope>NUCLEOTIDE SEQUENCE [LARGE SCALE GENOMIC DNA]</scope>
    <source>
        <strain evidence="1 2">LMG 20546</strain>
    </source>
</reference>
<keyword evidence="2" id="KW-1185">Reference proteome</keyword>
<dbReference type="AlphaFoldDB" id="E8LVB7"/>
<dbReference type="EMBL" id="AEVS01000071">
    <property type="protein sequence ID" value="EGA65502.1"/>
    <property type="molecule type" value="Genomic_DNA"/>
</dbReference>
<dbReference type="Proteomes" id="UP000004371">
    <property type="component" value="Unassembled WGS sequence"/>
</dbReference>
<accession>E8LVB7</accession>
<sequence>MTASFIISLVPYNISVSVQRSSLTQSVLLSMPEELTPLLIVGRSTLL</sequence>